<reference evidence="1" key="2">
    <citation type="submission" date="2025-09" db="UniProtKB">
        <authorList>
            <consortium name="Ensembl"/>
        </authorList>
    </citation>
    <scope>IDENTIFICATION</scope>
</reference>
<reference evidence="1" key="1">
    <citation type="submission" date="2025-08" db="UniProtKB">
        <authorList>
            <consortium name="Ensembl"/>
        </authorList>
    </citation>
    <scope>IDENTIFICATION</scope>
</reference>
<name>A0A8C6SIE2_9GOBI</name>
<dbReference type="Gene3D" id="1.10.8.10">
    <property type="entry name" value="DNA helicase RuvA subunit, C-terminal domain"/>
    <property type="match status" value="1"/>
</dbReference>
<keyword evidence="2" id="KW-1185">Reference proteome</keyword>
<evidence type="ECO:0000313" key="1">
    <source>
        <dbReference type="Ensembl" id="ENSNMLP00000006725.1"/>
    </source>
</evidence>
<organism evidence="1 2">
    <name type="scientific">Neogobius melanostomus</name>
    <name type="common">round goby</name>
    <dbReference type="NCBI Taxonomy" id="47308"/>
    <lineage>
        <taxon>Eukaryota</taxon>
        <taxon>Metazoa</taxon>
        <taxon>Chordata</taxon>
        <taxon>Craniata</taxon>
        <taxon>Vertebrata</taxon>
        <taxon>Euteleostomi</taxon>
        <taxon>Actinopterygii</taxon>
        <taxon>Neopterygii</taxon>
        <taxon>Teleostei</taxon>
        <taxon>Neoteleostei</taxon>
        <taxon>Acanthomorphata</taxon>
        <taxon>Gobiaria</taxon>
        <taxon>Gobiiformes</taxon>
        <taxon>Gobioidei</taxon>
        <taxon>Gobiidae</taxon>
        <taxon>Benthophilinae</taxon>
        <taxon>Neogobiini</taxon>
        <taxon>Neogobius</taxon>
    </lineage>
</organism>
<accession>A0A8C6SIE2</accession>
<dbReference type="Ensembl" id="ENSNMLT00000007678.1">
    <property type="protein sequence ID" value="ENSNMLP00000006725.1"/>
    <property type="gene ID" value="ENSNMLG00000004874.1"/>
</dbReference>
<dbReference type="AlphaFoldDB" id="A0A8C6SIE2"/>
<evidence type="ECO:0000313" key="2">
    <source>
        <dbReference type="Proteomes" id="UP000694523"/>
    </source>
</evidence>
<dbReference type="Proteomes" id="UP000694523">
    <property type="component" value="Unplaced"/>
</dbReference>
<dbReference type="Pfam" id="PF14555">
    <property type="entry name" value="UBA_4"/>
    <property type="match status" value="1"/>
</dbReference>
<proteinExistence type="predicted"/>
<dbReference type="CDD" id="cd14348">
    <property type="entry name" value="UBA_p47"/>
    <property type="match status" value="1"/>
</dbReference>
<sequence length="102" mass="11502">TAAQLFRAVTDVDEDRARFFLESSGWNLQVPRAPEPCQAEREALFPGRVRGRPGRLLTLVWFICASHSLTMAPALRSVCGKHGKRPGKHMSEREVRALLFWG</sequence>
<protein>
    <submittedName>
        <fullName evidence="1">Uncharacterized protein</fullName>
    </submittedName>
</protein>